<evidence type="ECO:0000259" key="4">
    <source>
        <dbReference type="Pfam" id="PF00234"/>
    </source>
</evidence>
<dbReference type="AlphaFoldDB" id="A0AAD5GLA7"/>
<evidence type="ECO:0000256" key="3">
    <source>
        <dbReference type="ARBA" id="ARBA00023129"/>
    </source>
</evidence>
<keyword evidence="6" id="KW-1185">Reference proteome</keyword>
<dbReference type="Pfam" id="PF00234">
    <property type="entry name" value="Tryp_alpha_amyl"/>
    <property type="match status" value="1"/>
</dbReference>
<keyword evidence="3" id="KW-0708">Seed storage protein</keyword>
<organism evidence="5 6">
    <name type="scientific">Ambrosia artemisiifolia</name>
    <name type="common">Common ragweed</name>
    <dbReference type="NCBI Taxonomy" id="4212"/>
    <lineage>
        <taxon>Eukaryota</taxon>
        <taxon>Viridiplantae</taxon>
        <taxon>Streptophyta</taxon>
        <taxon>Embryophyta</taxon>
        <taxon>Tracheophyta</taxon>
        <taxon>Spermatophyta</taxon>
        <taxon>Magnoliopsida</taxon>
        <taxon>eudicotyledons</taxon>
        <taxon>Gunneridae</taxon>
        <taxon>Pentapetalae</taxon>
        <taxon>asterids</taxon>
        <taxon>campanulids</taxon>
        <taxon>Asterales</taxon>
        <taxon>Asteraceae</taxon>
        <taxon>Asteroideae</taxon>
        <taxon>Heliantheae alliance</taxon>
        <taxon>Heliantheae</taxon>
        <taxon>Ambrosia</taxon>
    </lineage>
</organism>
<sequence>MFIMDGQIVDEHVTLVREVTQQYCCQELQNIEESCQCEALKKVYREVKLQLQQQQGPHFGPFGFKKIQKSKQKAQMIPKLCDLRSKECRIGTIDGSNQFIISF</sequence>
<accession>A0AAD5GLA7</accession>
<evidence type="ECO:0000313" key="5">
    <source>
        <dbReference type="EMBL" id="KAI7747160.1"/>
    </source>
</evidence>
<feature type="domain" description="Bifunctional inhibitor/plant lipid transfer protein/seed storage helical" evidence="4">
    <location>
        <begin position="18"/>
        <end position="87"/>
    </location>
</feature>
<dbReference type="InterPro" id="IPR036312">
    <property type="entry name" value="Bifun_inhib/LTP/seed_sf"/>
</dbReference>
<gene>
    <name evidence="5" type="ORF">M8C21_033339</name>
</gene>
<dbReference type="PANTHER" id="PTHR35496:SF4">
    <property type="entry name" value="2S SULFUR-RICH SEED STORAGE PROTEIN 2-LIKE"/>
    <property type="match status" value="1"/>
</dbReference>
<comment type="similarity">
    <text evidence="1">Belongs to the 2S seed storage albumins family.</text>
</comment>
<evidence type="ECO:0000256" key="2">
    <source>
        <dbReference type="ARBA" id="ARBA00022761"/>
    </source>
</evidence>
<reference evidence="5" key="1">
    <citation type="submission" date="2022-06" db="EMBL/GenBank/DDBJ databases">
        <title>Uncovering the hologenomic basis of an extraordinary plant invasion.</title>
        <authorList>
            <person name="Bieker V.C."/>
            <person name="Martin M.D."/>
            <person name="Gilbert T."/>
            <person name="Hodgins K."/>
            <person name="Battlay P."/>
            <person name="Petersen B."/>
            <person name="Wilson J."/>
        </authorList>
    </citation>
    <scope>NUCLEOTIDE SEQUENCE</scope>
    <source>
        <strain evidence="5">AA19_3_7</strain>
        <tissue evidence="5">Leaf</tissue>
    </source>
</reference>
<evidence type="ECO:0000313" key="6">
    <source>
        <dbReference type="Proteomes" id="UP001206925"/>
    </source>
</evidence>
<dbReference type="SUPFAM" id="SSF47699">
    <property type="entry name" value="Bifunctional inhibitor/lipid-transfer protein/seed storage 2S albumin"/>
    <property type="match status" value="1"/>
</dbReference>
<dbReference type="InterPro" id="IPR000617">
    <property type="entry name" value="Napin/2SS/CON"/>
</dbReference>
<dbReference type="InterPro" id="IPR016140">
    <property type="entry name" value="Bifunc_inhib/LTP/seed_store"/>
</dbReference>
<dbReference type="PRINTS" id="PR00496">
    <property type="entry name" value="NAPIN"/>
</dbReference>
<dbReference type="Proteomes" id="UP001206925">
    <property type="component" value="Unassembled WGS sequence"/>
</dbReference>
<name>A0AAD5GLA7_AMBAR</name>
<keyword evidence="2" id="KW-0758">Storage protein</keyword>
<protein>
    <recommendedName>
        <fullName evidence="4">Bifunctional inhibitor/plant lipid transfer protein/seed storage helical domain-containing protein</fullName>
    </recommendedName>
</protein>
<comment type="caution">
    <text evidence="5">The sequence shown here is derived from an EMBL/GenBank/DDBJ whole genome shotgun (WGS) entry which is preliminary data.</text>
</comment>
<proteinExistence type="inferred from homology"/>
<dbReference type="PANTHER" id="PTHR35496">
    <property type="entry name" value="2S SEED STORAGE PROTEIN 1-RELATED"/>
    <property type="match status" value="1"/>
</dbReference>
<evidence type="ECO:0000256" key="1">
    <source>
        <dbReference type="ARBA" id="ARBA00008262"/>
    </source>
</evidence>
<dbReference type="EMBL" id="JAMZMK010006825">
    <property type="protein sequence ID" value="KAI7747160.1"/>
    <property type="molecule type" value="Genomic_DNA"/>
</dbReference>
<dbReference type="GO" id="GO:0045735">
    <property type="term" value="F:nutrient reservoir activity"/>
    <property type="evidence" value="ECO:0007669"/>
    <property type="project" value="UniProtKB-KW"/>
</dbReference>
<dbReference type="Gene3D" id="1.10.110.10">
    <property type="entry name" value="Plant lipid-transfer and hydrophobic proteins"/>
    <property type="match status" value="1"/>
</dbReference>